<reference evidence="1" key="1">
    <citation type="submission" date="2019-09" db="EMBL/GenBank/DDBJ databases">
        <title>Organ-specific transcriptomic study of the physiology of the cattle tick, Rhipicephalus microplus.</title>
        <authorList>
            <person name="Tirloni L."/>
            <person name="Braz G."/>
            <person name="Gandara A.C.P."/>
            <person name="Sabadin G.A."/>
            <person name="da Silva R.M."/>
            <person name="Guizzo M.G."/>
            <person name="Machado J.A."/>
            <person name="Costa E.P."/>
            <person name="Gomes H.F."/>
            <person name="Moraes J."/>
            <person name="Mota M.B.S."/>
            <person name="Mesquita R.D."/>
            <person name="Alvarenga P.H."/>
            <person name="Alves F."/>
            <person name="Seixas A."/>
            <person name="da Fonseca R.N."/>
            <person name="Fogaca A."/>
            <person name="Logullo C."/>
            <person name="Tanaka A."/>
            <person name="Daffre S."/>
            <person name="Termignoni C."/>
            <person name="Vaz I.S.Jr."/>
            <person name="Oliveira P.L."/>
            <person name="Ribeiro J.M."/>
        </authorList>
    </citation>
    <scope>NUCLEOTIDE SEQUENCE</scope>
    <source>
        <strain evidence="1">Porto Alegre</strain>
    </source>
</reference>
<dbReference type="AlphaFoldDB" id="A0A6M2D475"/>
<protein>
    <submittedName>
        <fullName evidence="1">Putative nlr family card domain protein ovary overexpressed</fullName>
    </submittedName>
</protein>
<evidence type="ECO:0000313" key="1">
    <source>
        <dbReference type="EMBL" id="NOV40574.1"/>
    </source>
</evidence>
<dbReference type="EMBL" id="GHWJ01007837">
    <property type="protein sequence ID" value="NOV40574.1"/>
    <property type="molecule type" value="Transcribed_RNA"/>
</dbReference>
<proteinExistence type="predicted"/>
<dbReference type="OrthoDB" id="6483548at2759"/>
<organism evidence="1">
    <name type="scientific">Rhipicephalus microplus</name>
    <name type="common">Cattle tick</name>
    <name type="synonym">Boophilus microplus</name>
    <dbReference type="NCBI Taxonomy" id="6941"/>
    <lineage>
        <taxon>Eukaryota</taxon>
        <taxon>Metazoa</taxon>
        <taxon>Ecdysozoa</taxon>
        <taxon>Arthropoda</taxon>
        <taxon>Chelicerata</taxon>
        <taxon>Arachnida</taxon>
        <taxon>Acari</taxon>
        <taxon>Parasitiformes</taxon>
        <taxon>Ixodida</taxon>
        <taxon>Ixodoidea</taxon>
        <taxon>Ixodidae</taxon>
        <taxon>Rhipicephalinae</taxon>
        <taxon>Rhipicephalus</taxon>
        <taxon>Boophilus</taxon>
    </lineage>
</organism>
<name>A0A6M2D475_RHIMP</name>
<accession>A0A6M2D475</accession>
<sequence length="289" mass="32072">MPGQSVNVFFGVLGRTLSEAAKFGLVAHVHLRVRSVLCLTGETNPTTSPLVQLIRNAPALETVYIRIENSCCSQCWNLLAPPLCDALLQNRGIQTLAIELPMNPAMKLLPLAGLLHRNPALFKFTLHASCPTALGEFLREVSQPKLWDNYNLAVVQFKSDAPDLVDMMLRIKQVADRNSTLAMRAARFVQGVHNVDNARALETMKGSSLFVKRVCGLLRVDKAQALGKILTCLKDVADMNKFLRLTGIVRRDLVCGEPDDGSTQLADLNEDCLRYLRQYLKFSDIQEPV</sequence>